<keyword evidence="11 15" id="KW-0255">Endonuclease</keyword>
<feature type="domain" description="RNase III" evidence="17">
    <location>
        <begin position="5"/>
        <end position="127"/>
    </location>
</feature>
<keyword evidence="14 15" id="KW-0694">RNA-binding</keyword>
<dbReference type="AlphaFoldDB" id="A0A126T0W3"/>
<reference evidence="18 19" key="1">
    <citation type="journal article" date="2015" name="Environ. Microbiol.">
        <title>Methane oxidation coupled to nitrate reduction under hypoxia by the Gammaproteobacterium Methylomonas denitrificans, sp. nov. type strain FJG1.</title>
        <authorList>
            <person name="Kits K.D."/>
            <person name="Klotz M.G."/>
            <person name="Stein L.Y."/>
        </authorList>
    </citation>
    <scope>NUCLEOTIDE SEQUENCE [LARGE SCALE GENOMIC DNA]</scope>
    <source>
        <strain evidence="18 19">FJG1</strain>
    </source>
</reference>
<proteinExistence type="inferred from homology"/>
<feature type="binding site" evidence="15">
    <location>
        <position position="113"/>
    </location>
    <ligand>
        <name>Mg(2+)</name>
        <dbReference type="ChEBI" id="CHEBI:18420"/>
    </ligand>
</feature>
<dbReference type="GO" id="GO:0008033">
    <property type="term" value="P:tRNA processing"/>
    <property type="evidence" value="ECO:0007669"/>
    <property type="project" value="UniProtKB-KW"/>
</dbReference>
<dbReference type="Proteomes" id="UP000030512">
    <property type="component" value="Chromosome"/>
</dbReference>
<evidence type="ECO:0000313" key="18">
    <source>
        <dbReference type="EMBL" id="AMK75723.1"/>
    </source>
</evidence>
<keyword evidence="19" id="KW-1185">Reference proteome</keyword>
<evidence type="ECO:0000256" key="15">
    <source>
        <dbReference type="HAMAP-Rule" id="MF_00104"/>
    </source>
</evidence>
<dbReference type="Pfam" id="PF00035">
    <property type="entry name" value="dsrm"/>
    <property type="match status" value="1"/>
</dbReference>
<feature type="binding site" evidence="15">
    <location>
        <position position="40"/>
    </location>
    <ligand>
        <name>Mg(2+)</name>
        <dbReference type="ChEBI" id="CHEBI:18420"/>
    </ligand>
</feature>
<evidence type="ECO:0000256" key="3">
    <source>
        <dbReference type="ARBA" id="ARBA00010183"/>
    </source>
</evidence>
<comment type="subunit">
    <text evidence="4 15">Homodimer.</text>
</comment>
<keyword evidence="15" id="KW-0699">rRNA-binding</keyword>
<keyword evidence="13 15" id="KW-0460">Magnesium</keyword>
<evidence type="ECO:0000256" key="5">
    <source>
        <dbReference type="ARBA" id="ARBA00022490"/>
    </source>
</evidence>
<gene>
    <name evidence="15 18" type="primary">rnc</name>
    <name evidence="18" type="ORF">JT25_004360</name>
</gene>
<dbReference type="GO" id="GO:0010468">
    <property type="term" value="P:regulation of gene expression"/>
    <property type="evidence" value="ECO:0007669"/>
    <property type="project" value="TreeGrafter"/>
</dbReference>
<dbReference type="InterPro" id="IPR036389">
    <property type="entry name" value="RNase_III_sf"/>
</dbReference>
<dbReference type="SUPFAM" id="SSF69065">
    <property type="entry name" value="RNase III domain-like"/>
    <property type="match status" value="1"/>
</dbReference>
<dbReference type="SUPFAM" id="SSF54768">
    <property type="entry name" value="dsRNA-binding domain-like"/>
    <property type="match status" value="1"/>
</dbReference>
<dbReference type="InterPro" id="IPR014720">
    <property type="entry name" value="dsRBD_dom"/>
</dbReference>
<dbReference type="PROSITE" id="PS00517">
    <property type="entry name" value="RNASE_3_1"/>
    <property type="match status" value="1"/>
</dbReference>
<dbReference type="SMART" id="SM00535">
    <property type="entry name" value="RIBOc"/>
    <property type="match status" value="1"/>
</dbReference>
<dbReference type="FunFam" id="3.30.160.20:FF:000003">
    <property type="entry name" value="Ribonuclease 3"/>
    <property type="match status" value="1"/>
</dbReference>
<evidence type="ECO:0000256" key="1">
    <source>
        <dbReference type="ARBA" id="ARBA00000109"/>
    </source>
</evidence>
<evidence type="ECO:0000256" key="7">
    <source>
        <dbReference type="ARBA" id="ARBA00022664"/>
    </source>
</evidence>
<evidence type="ECO:0000313" key="19">
    <source>
        <dbReference type="Proteomes" id="UP000030512"/>
    </source>
</evidence>
<comment type="similarity">
    <text evidence="3">Belongs to the ribonuclease III family.</text>
</comment>
<dbReference type="GO" id="GO:0006364">
    <property type="term" value="P:rRNA processing"/>
    <property type="evidence" value="ECO:0007669"/>
    <property type="project" value="UniProtKB-UniRule"/>
</dbReference>
<evidence type="ECO:0000259" key="17">
    <source>
        <dbReference type="PROSITE" id="PS50142"/>
    </source>
</evidence>
<keyword evidence="10 15" id="KW-0479">Metal-binding</keyword>
<dbReference type="PANTHER" id="PTHR11207">
    <property type="entry name" value="RIBONUCLEASE III"/>
    <property type="match status" value="1"/>
</dbReference>
<keyword evidence="5 15" id="KW-0963">Cytoplasm</keyword>
<dbReference type="InterPro" id="IPR000999">
    <property type="entry name" value="RNase_III_dom"/>
</dbReference>
<evidence type="ECO:0000256" key="2">
    <source>
        <dbReference type="ARBA" id="ARBA00004496"/>
    </source>
</evidence>
<dbReference type="EC" id="3.1.26.3" evidence="15"/>
<dbReference type="KEGG" id="mdn:JT25_004360"/>
<dbReference type="GO" id="GO:0005737">
    <property type="term" value="C:cytoplasm"/>
    <property type="evidence" value="ECO:0007669"/>
    <property type="project" value="UniProtKB-SubCell"/>
</dbReference>
<feature type="active site" evidence="15">
    <location>
        <position position="44"/>
    </location>
</feature>
<comment type="subcellular location">
    <subcellularLocation>
        <location evidence="2 15">Cytoplasm</location>
    </subcellularLocation>
</comment>
<dbReference type="RefSeq" id="WP_062327700.1">
    <property type="nucleotide sequence ID" value="NZ_CP014476.1"/>
</dbReference>
<evidence type="ECO:0000259" key="16">
    <source>
        <dbReference type="PROSITE" id="PS50137"/>
    </source>
</evidence>
<dbReference type="HAMAP" id="MF_00104">
    <property type="entry name" value="RNase_III"/>
    <property type="match status" value="1"/>
</dbReference>
<dbReference type="GO" id="GO:0006397">
    <property type="term" value="P:mRNA processing"/>
    <property type="evidence" value="ECO:0007669"/>
    <property type="project" value="UniProtKB-UniRule"/>
</dbReference>
<evidence type="ECO:0000256" key="11">
    <source>
        <dbReference type="ARBA" id="ARBA00022759"/>
    </source>
</evidence>
<dbReference type="NCBIfam" id="TIGR02191">
    <property type="entry name" value="RNaseIII"/>
    <property type="match status" value="1"/>
</dbReference>
<dbReference type="InterPro" id="IPR011907">
    <property type="entry name" value="RNase_III"/>
</dbReference>
<dbReference type="GO" id="GO:0004525">
    <property type="term" value="F:ribonuclease III activity"/>
    <property type="evidence" value="ECO:0007669"/>
    <property type="project" value="UniProtKB-UniRule"/>
</dbReference>
<comment type="catalytic activity">
    <reaction evidence="1 15">
        <text>Endonucleolytic cleavage to 5'-phosphomonoester.</text>
        <dbReference type="EC" id="3.1.26.3"/>
    </reaction>
</comment>
<dbReference type="GO" id="GO:0019843">
    <property type="term" value="F:rRNA binding"/>
    <property type="evidence" value="ECO:0007669"/>
    <property type="project" value="UniProtKB-KW"/>
</dbReference>
<evidence type="ECO:0000256" key="4">
    <source>
        <dbReference type="ARBA" id="ARBA00011738"/>
    </source>
</evidence>
<evidence type="ECO:0000256" key="9">
    <source>
        <dbReference type="ARBA" id="ARBA00022722"/>
    </source>
</evidence>
<dbReference type="STRING" id="1538553.JT25_004360"/>
<dbReference type="FunFam" id="1.10.1520.10:FF:000001">
    <property type="entry name" value="Ribonuclease 3"/>
    <property type="match status" value="1"/>
</dbReference>
<dbReference type="Gene3D" id="3.30.160.20">
    <property type="match status" value="1"/>
</dbReference>
<evidence type="ECO:0000256" key="6">
    <source>
        <dbReference type="ARBA" id="ARBA00022552"/>
    </source>
</evidence>
<dbReference type="OrthoDB" id="9805026at2"/>
<evidence type="ECO:0000256" key="12">
    <source>
        <dbReference type="ARBA" id="ARBA00022801"/>
    </source>
</evidence>
<evidence type="ECO:0000256" key="14">
    <source>
        <dbReference type="ARBA" id="ARBA00022884"/>
    </source>
</evidence>
<dbReference type="Gene3D" id="1.10.1520.10">
    <property type="entry name" value="Ribonuclease III domain"/>
    <property type="match status" value="1"/>
</dbReference>
<feature type="active site" evidence="15">
    <location>
        <position position="116"/>
    </location>
</feature>
<dbReference type="PROSITE" id="PS50142">
    <property type="entry name" value="RNASE_3_2"/>
    <property type="match status" value="1"/>
</dbReference>
<organism evidence="18 19">
    <name type="scientific">Methylomonas denitrificans</name>
    <dbReference type="NCBI Taxonomy" id="1538553"/>
    <lineage>
        <taxon>Bacteria</taxon>
        <taxon>Pseudomonadati</taxon>
        <taxon>Pseudomonadota</taxon>
        <taxon>Gammaproteobacteria</taxon>
        <taxon>Methylococcales</taxon>
        <taxon>Methylococcaceae</taxon>
        <taxon>Methylomonas</taxon>
    </lineage>
</organism>
<dbReference type="CDD" id="cd10845">
    <property type="entry name" value="DSRM_RNAse_III_family"/>
    <property type="match status" value="1"/>
</dbReference>
<dbReference type="PROSITE" id="PS50137">
    <property type="entry name" value="DS_RBD"/>
    <property type="match status" value="1"/>
</dbReference>
<dbReference type="GO" id="GO:0042802">
    <property type="term" value="F:identical protein binding"/>
    <property type="evidence" value="ECO:0007669"/>
    <property type="project" value="UniProtKB-ARBA"/>
</dbReference>
<keyword evidence="8 15" id="KW-0819">tRNA processing</keyword>
<accession>A0A126T0W3</accession>
<keyword evidence="9 15" id="KW-0540">Nuclease</keyword>
<dbReference type="GO" id="GO:0003725">
    <property type="term" value="F:double-stranded RNA binding"/>
    <property type="evidence" value="ECO:0007669"/>
    <property type="project" value="TreeGrafter"/>
</dbReference>
<dbReference type="GO" id="GO:0046872">
    <property type="term" value="F:metal ion binding"/>
    <property type="evidence" value="ECO:0007669"/>
    <property type="project" value="UniProtKB-KW"/>
</dbReference>
<dbReference type="EMBL" id="CP014476">
    <property type="protein sequence ID" value="AMK75723.1"/>
    <property type="molecule type" value="Genomic_DNA"/>
</dbReference>
<keyword evidence="6 15" id="KW-0698">rRNA processing</keyword>
<feature type="binding site" evidence="15">
    <location>
        <position position="116"/>
    </location>
    <ligand>
        <name>Mg(2+)</name>
        <dbReference type="ChEBI" id="CHEBI:18420"/>
    </ligand>
</feature>
<dbReference type="PANTHER" id="PTHR11207:SF0">
    <property type="entry name" value="RIBONUCLEASE 3"/>
    <property type="match status" value="1"/>
</dbReference>
<keyword evidence="7 15" id="KW-0507">mRNA processing</keyword>
<evidence type="ECO:0000256" key="13">
    <source>
        <dbReference type="ARBA" id="ARBA00022842"/>
    </source>
</evidence>
<name>A0A126T0W3_9GAMM</name>
<evidence type="ECO:0000256" key="10">
    <source>
        <dbReference type="ARBA" id="ARBA00022723"/>
    </source>
</evidence>
<feature type="domain" description="DRBM" evidence="16">
    <location>
        <begin position="154"/>
        <end position="224"/>
    </location>
</feature>
<dbReference type="CDD" id="cd00593">
    <property type="entry name" value="RIBOc"/>
    <property type="match status" value="1"/>
</dbReference>
<sequence length="227" mass="25108">MIKKPETLAGKLGLTFNDPNLFAMALTHRSMGARNNERLEYLGDSVLGFVIAQKLYELFPEAGEGALSRLRASLVNQNSLAEVARQHNIGDYLILGSGELKSGGFRRDSILSDALEAIMGALLKDQGVDVCQQWILRLFDDKLAALKVDDWTKDPKTRLQELMQASRKPLPVYELVSMSGADHAQTFEVKCTIALTPETRNGVGISRKKAEQAAAENMLNFLQSRDK</sequence>
<protein>
    <recommendedName>
        <fullName evidence="15">Ribonuclease 3</fullName>
        <ecNumber evidence="15">3.1.26.3</ecNumber>
    </recommendedName>
    <alternativeName>
        <fullName evidence="15">Ribonuclease III</fullName>
        <shortName evidence="15">RNase III</shortName>
    </alternativeName>
</protein>
<dbReference type="Pfam" id="PF14622">
    <property type="entry name" value="Ribonucleas_3_3"/>
    <property type="match status" value="1"/>
</dbReference>
<keyword evidence="12 15" id="KW-0378">Hydrolase</keyword>
<comment type="function">
    <text evidence="15">Digests double-stranded RNA. Involved in the processing of primary rRNA transcript to yield the immediate precursors to the large and small rRNAs (23S and 16S). Processes some mRNAs, and tRNAs when they are encoded in the rRNA operon. Processes pre-crRNA and tracrRNA of type II CRISPR loci if present in the organism.</text>
</comment>
<comment type="cofactor">
    <cofactor evidence="15">
        <name>Mg(2+)</name>
        <dbReference type="ChEBI" id="CHEBI:18420"/>
    </cofactor>
</comment>
<dbReference type="SMART" id="SM00358">
    <property type="entry name" value="DSRM"/>
    <property type="match status" value="1"/>
</dbReference>
<evidence type="ECO:0000256" key="8">
    <source>
        <dbReference type="ARBA" id="ARBA00022694"/>
    </source>
</evidence>